<accession>A0ABT7V170</accession>
<reference evidence="2 3" key="3">
    <citation type="submission" date="2023-06" db="EMBL/GenBank/DDBJ databases">
        <authorList>
            <person name="Zeman M."/>
            <person name="Kubasova T."/>
            <person name="Jahodarova E."/>
            <person name="Nykrynova M."/>
            <person name="Rychlik I."/>
        </authorList>
    </citation>
    <scope>NUCLEOTIDE SEQUENCE [LARGE SCALE GENOMIC DNA]</scope>
    <source>
        <strain evidence="2 3">153_Feed</strain>
    </source>
</reference>
<evidence type="ECO:0000313" key="3">
    <source>
        <dbReference type="Proteomes" id="UP001529256"/>
    </source>
</evidence>
<proteinExistence type="predicted"/>
<dbReference type="RefSeq" id="WP_289510462.1">
    <property type="nucleotide sequence ID" value="NZ_JAUDEA010000001.1"/>
</dbReference>
<dbReference type="Gene3D" id="3.40.1310.30">
    <property type="match status" value="1"/>
</dbReference>
<gene>
    <name evidence="2" type="ORF">QUW25_01480</name>
</gene>
<feature type="compositionally biased region" description="Basic residues" evidence="1">
    <location>
        <begin position="128"/>
        <end position="145"/>
    </location>
</feature>
<keyword evidence="3" id="KW-1185">Reference proteome</keyword>
<protein>
    <submittedName>
        <fullName evidence="2">Uncharacterized protein</fullName>
    </submittedName>
</protein>
<name>A0ABT7V170_9ACTN</name>
<dbReference type="EMBL" id="JAUDEA010000001">
    <property type="protein sequence ID" value="MDM8270362.1"/>
    <property type="molecule type" value="Genomic_DNA"/>
</dbReference>
<reference evidence="2 3" key="1">
    <citation type="submission" date="2023-06" db="EMBL/GenBank/DDBJ databases">
        <title>Identification and characterization of horizontal gene transfer across gut microbiota members of farm animals based on homology search.</title>
        <authorList>
            <person name="Schwarzerova J."/>
            <person name="Nykrynova M."/>
            <person name="Jureckova K."/>
            <person name="Cejkova D."/>
            <person name="Rychlik I."/>
        </authorList>
    </citation>
    <scope>NUCLEOTIDE SEQUENCE [LARGE SCALE GENOMIC DNA]</scope>
    <source>
        <strain evidence="2 3">153_Feed</strain>
    </source>
</reference>
<organism evidence="2 3">
    <name type="scientific">Thermophilibacter provencensis</name>
    <dbReference type="NCBI Taxonomy" id="1852386"/>
    <lineage>
        <taxon>Bacteria</taxon>
        <taxon>Bacillati</taxon>
        <taxon>Actinomycetota</taxon>
        <taxon>Coriobacteriia</taxon>
        <taxon>Coriobacteriales</taxon>
        <taxon>Atopobiaceae</taxon>
        <taxon>Thermophilibacter</taxon>
    </lineage>
</organism>
<reference evidence="3" key="2">
    <citation type="submission" date="2023-06" db="EMBL/GenBank/DDBJ databases">
        <title>Identification and characterization of horizontal gene transfer across gut microbiota members of farm animals based on homology search.</title>
        <authorList>
            <person name="Zeman M."/>
            <person name="Kubasova T."/>
            <person name="Jahodarova E."/>
            <person name="Nykrynova M."/>
            <person name="Rychlik I."/>
        </authorList>
    </citation>
    <scope>NUCLEOTIDE SEQUENCE [LARGE SCALE GENOMIC DNA]</scope>
    <source>
        <strain evidence="3">153_Feed</strain>
    </source>
</reference>
<evidence type="ECO:0000256" key="1">
    <source>
        <dbReference type="SAM" id="MobiDB-lite"/>
    </source>
</evidence>
<sequence length="705" mass="78425">MPVDASELSPSDVFRPEDYVLDDAAVTVAACPTYYVQLSSKFIALTKLEDEAPHLNGKAGFGKLDRDQQMAVLSLLPPDEAENVRKHWELWDEFYYEDDEGHGHGVKLCDGGKAGVDKFAAEYRAAHPNRKARRAAGQRGKKKGGGKSGGDQRCTILMFAMRAPSQLADPMSAYVGWTDDERAVADAALDPEADGDWRALADIFWAKLGDGDDCEVTDCYAIRHDRDMKPPVWDEAAGRYLLDLPKVWHLHFFIKFAGRDKGLTIANLAERLGIPPEQIERNKVKGRLAWLTQCAYAIHALAPANKPEKFHYSPDDVYTLKGAPYHEVWAENRYQWELGRAGNVAAEATDKKQLAGLVDGILDGRVTRDMILLQDEYTRIWADKTARSTLEAAFTAYDEARMMRATDALRRGMFRKTIIYIEGAAGSAKTEMAYGWCDFFRQRYDWRTDVLAAKNALDDYHGAEVMLLDDVRGQAMTAEDWLKLLDPYHASPASARYHNKPSVAPRVIIITSTKEPAEFFYGAASRADCTANEAVDQFIRRILWRVRVFNPYEYGYYNVELSKGDTRAERPYDLNDVPTGRLDEYGDPLTTTLRGLGYLFAPLPAMFSAYGAGAAVIRDVDGRAGERLTDGELEELCHEAALCIYKRYVALMTTGAIPQMPGPADGYAPQLDGADADAPTRYGLPGGPAIPRALPEGGDEHDDPE</sequence>
<evidence type="ECO:0000313" key="2">
    <source>
        <dbReference type="EMBL" id="MDM8270362.1"/>
    </source>
</evidence>
<feature type="region of interest" description="Disordered" evidence="1">
    <location>
        <begin position="663"/>
        <end position="705"/>
    </location>
</feature>
<dbReference type="Proteomes" id="UP001529256">
    <property type="component" value="Unassembled WGS sequence"/>
</dbReference>
<feature type="region of interest" description="Disordered" evidence="1">
    <location>
        <begin position="128"/>
        <end position="151"/>
    </location>
</feature>
<comment type="caution">
    <text evidence="2">The sequence shown here is derived from an EMBL/GenBank/DDBJ whole genome shotgun (WGS) entry which is preliminary data.</text>
</comment>